<proteinExistence type="predicted"/>
<keyword evidence="2" id="KW-1185">Reference proteome</keyword>
<evidence type="ECO:0000313" key="1">
    <source>
        <dbReference type="EMBL" id="SIT46220.1"/>
    </source>
</evidence>
<sequence length="68" mass="8266">MDLLWWWDWKMRQRIPDDASASGTPMVESKVPDLIWPACMQASERAPIVRHLSRVRRKIDRSCWTRWR</sequence>
<evidence type="ECO:0000313" key="2">
    <source>
        <dbReference type="Proteomes" id="UP000195569"/>
    </source>
</evidence>
<name>A0A1N7SFV3_9BURK</name>
<organism evidence="1 2">
    <name type="scientific">Paraburkholderia piptadeniae</name>
    <dbReference type="NCBI Taxonomy" id="1701573"/>
    <lineage>
        <taxon>Bacteria</taxon>
        <taxon>Pseudomonadati</taxon>
        <taxon>Pseudomonadota</taxon>
        <taxon>Betaproteobacteria</taxon>
        <taxon>Burkholderiales</taxon>
        <taxon>Burkholderiaceae</taxon>
        <taxon>Paraburkholderia</taxon>
    </lineage>
</organism>
<accession>A0A1N7SFV3</accession>
<dbReference type="EMBL" id="CYGY02000050">
    <property type="protein sequence ID" value="SIT46220.1"/>
    <property type="molecule type" value="Genomic_DNA"/>
</dbReference>
<dbReference type="AlphaFoldDB" id="A0A1N7SFV3"/>
<gene>
    <name evidence="1" type="ORF">BN2476_500104</name>
</gene>
<comment type="caution">
    <text evidence="1">The sequence shown here is derived from an EMBL/GenBank/DDBJ whole genome shotgun (WGS) entry which is preliminary data.</text>
</comment>
<reference evidence="1" key="1">
    <citation type="submission" date="2016-12" db="EMBL/GenBank/DDBJ databases">
        <authorList>
            <person name="Moulin L."/>
        </authorList>
    </citation>
    <scope>NUCLEOTIDE SEQUENCE [LARGE SCALE GENOMIC DNA]</scope>
    <source>
        <strain evidence="1">STM 7183</strain>
    </source>
</reference>
<protein>
    <submittedName>
        <fullName evidence="1">Uncharacterized protein</fullName>
    </submittedName>
</protein>
<dbReference type="Proteomes" id="UP000195569">
    <property type="component" value="Unassembled WGS sequence"/>
</dbReference>